<feature type="domain" description="TRAF-type" evidence="6">
    <location>
        <begin position="130"/>
        <end position="173"/>
    </location>
</feature>
<evidence type="ECO:0000256" key="2">
    <source>
        <dbReference type="ARBA" id="ARBA00022771"/>
    </source>
</evidence>
<feature type="domain" description="TRAF-type" evidence="6">
    <location>
        <begin position="183"/>
        <end position="224"/>
    </location>
</feature>
<dbReference type="PROSITE" id="PS50145">
    <property type="entry name" value="ZF_TRAF"/>
    <property type="match status" value="4"/>
</dbReference>
<dbReference type="Pfam" id="PF02176">
    <property type="entry name" value="zf-TRAF"/>
    <property type="match status" value="1"/>
</dbReference>
<name>A0A3G5A736_9VIRU</name>
<dbReference type="InterPro" id="IPR013083">
    <property type="entry name" value="Znf_RING/FYVE/PHD"/>
</dbReference>
<feature type="domain" description="RING-type" evidence="5">
    <location>
        <begin position="17"/>
        <end position="55"/>
    </location>
</feature>
<evidence type="ECO:0000256" key="4">
    <source>
        <dbReference type="PROSITE-ProRule" id="PRU00175"/>
    </source>
</evidence>
<reference evidence="7" key="1">
    <citation type="submission" date="2018-10" db="EMBL/GenBank/DDBJ databases">
        <title>Hidden diversity of soil giant viruses.</title>
        <authorList>
            <person name="Schulz F."/>
            <person name="Alteio L."/>
            <person name="Goudeau D."/>
            <person name="Ryan E.M."/>
            <person name="Malmstrom R.R."/>
            <person name="Blanchard J."/>
            <person name="Woyke T."/>
        </authorList>
    </citation>
    <scope>NUCLEOTIDE SEQUENCE</scope>
    <source>
        <strain evidence="7">HYV1</strain>
    </source>
</reference>
<evidence type="ECO:0000313" key="7">
    <source>
        <dbReference type="EMBL" id="AYV82988.1"/>
    </source>
</evidence>
<dbReference type="PANTHER" id="PTHR10131">
    <property type="entry name" value="TNF RECEPTOR ASSOCIATED FACTOR"/>
    <property type="match status" value="1"/>
</dbReference>
<sequence>MEPNEAAVIDIFPDLKCCICHNIMWQPVSFACAHPACLKCMTWWLLEKKECPMCRTVQLGKLPMDQPILQRLVARIVVSCPHSNNLLEKSQGSDADKDWDIIEEINDNRKEIKDSIVCTWKGAQDERDRHLSYECPLEAISCIYGCDEEIPRYRRDVHLNECIRRPIPCDLCKGDIAFKDMKSHQSETCPKRMIECPRCAVLIIDETRIDHLANHCIHRHVKCKCGDNIVLSNMERHTTEACILRLIPCSKCSQTIIFKLLDTHLSSECPERIIQCRDCSIHIEHKSLEHHKTECPCSPTTCTACSKTINLNMFTIHTTSICAKRIVSCRRCNIPMQADKCELHLLSGECPKPANVVCYYCHTIVPQLKFKEHKCSAPIYNSIHNSSISFGTTKDYLESKSLEKSIANPIYQIDKKAAEAYLSKNKLVIGDWDVAKMSDTLLVLSIFHKCADCDRRICRHAPYWVQMRYCSNCLFEVYLCNVCIDRVQHTEHLSVRDR</sequence>
<dbReference type="PROSITE" id="PS50089">
    <property type="entry name" value="ZF_RING_2"/>
    <property type="match status" value="1"/>
</dbReference>
<feature type="domain" description="TRAF-type" evidence="6">
    <location>
        <begin position="237"/>
        <end position="289"/>
    </location>
</feature>
<evidence type="ECO:0000256" key="1">
    <source>
        <dbReference type="ARBA" id="ARBA00022723"/>
    </source>
</evidence>
<evidence type="ECO:0000259" key="5">
    <source>
        <dbReference type="PROSITE" id="PS50089"/>
    </source>
</evidence>
<keyword evidence="1" id="KW-0479">Metal-binding</keyword>
<proteinExistence type="predicted"/>
<accession>A0A3G5A736</accession>
<dbReference type="EMBL" id="MK072385">
    <property type="protein sequence ID" value="AYV82988.1"/>
    <property type="molecule type" value="Genomic_DNA"/>
</dbReference>
<organism evidence="7">
    <name type="scientific">Hyperionvirus sp</name>
    <dbReference type="NCBI Taxonomy" id="2487770"/>
    <lineage>
        <taxon>Viruses</taxon>
        <taxon>Varidnaviria</taxon>
        <taxon>Bamfordvirae</taxon>
        <taxon>Nucleocytoviricota</taxon>
        <taxon>Megaviricetes</taxon>
        <taxon>Imitervirales</taxon>
        <taxon>Mimiviridae</taxon>
        <taxon>Klosneuvirinae</taxon>
    </lineage>
</organism>
<feature type="domain" description="TRAF-type" evidence="6">
    <location>
        <begin position="290"/>
        <end position="332"/>
    </location>
</feature>
<dbReference type="GO" id="GO:0008270">
    <property type="term" value="F:zinc ion binding"/>
    <property type="evidence" value="ECO:0007669"/>
    <property type="project" value="UniProtKB-KW"/>
</dbReference>
<evidence type="ECO:0000256" key="3">
    <source>
        <dbReference type="ARBA" id="ARBA00022833"/>
    </source>
</evidence>
<dbReference type="PANTHER" id="PTHR10131:SF94">
    <property type="entry name" value="TNF RECEPTOR-ASSOCIATED FACTOR 4"/>
    <property type="match status" value="1"/>
</dbReference>
<evidence type="ECO:0000259" key="6">
    <source>
        <dbReference type="PROSITE" id="PS50145"/>
    </source>
</evidence>
<dbReference type="SUPFAM" id="SSF49599">
    <property type="entry name" value="TRAF domain-like"/>
    <property type="match status" value="1"/>
</dbReference>
<keyword evidence="2 4" id="KW-0863">Zinc-finger</keyword>
<dbReference type="InterPro" id="IPR001293">
    <property type="entry name" value="Znf_TRAF"/>
</dbReference>
<dbReference type="Gene3D" id="3.30.40.10">
    <property type="entry name" value="Zinc/RING finger domain, C3HC4 (zinc finger)"/>
    <property type="match status" value="5"/>
</dbReference>
<dbReference type="SUPFAM" id="SSF57850">
    <property type="entry name" value="RING/U-box"/>
    <property type="match status" value="1"/>
</dbReference>
<keyword evidence="3" id="KW-0862">Zinc</keyword>
<gene>
    <name evidence="7" type="ORF">Hyperionvirus3_134</name>
</gene>
<protein>
    <submittedName>
        <fullName evidence="7">Uncharacterized protein</fullName>
    </submittedName>
</protein>
<dbReference type="InterPro" id="IPR001841">
    <property type="entry name" value="Znf_RING"/>
</dbReference>